<feature type="non-terminal residue" evidence="3">
    <location>
        <position position="1"/>
    </location>
</feature>
<sequence>AHPPFQIDGNFGCTAGIAEMLMQSHDGCVNILPALPDVWKAEGKVQGLRTRGGFLIEELAWKNGRITSLKIRSTLGGNLRLRLPAGNRLKGIKGMKSAKGKNPNPLFSAFEQPQMQNHSEVKLNKVVLPKANTYDITTRKGETIRLF</sequence>
<evidence type="ECO:0000259" key="1">
    <source>
        <dbReference type="Pfam" id="PF21307"/>
    </source>
</evidence>
<dbReference type="GO" id="GO:0004560">
    <property type="term" value="F:alpha-L-fucosidase activity"/>
    <property type="evidence" value="ECO:0007669"/>
    <property type="project" value="TreeGrafter"/>
</dbReference>
<organism evidence="3">
    <name type="scientific">human gut metagenome</name>
    <dbReference type="NCBI Taxonomy" id="408170"/>
    <lineage>
        <taxon>unclassified sequences</taxon>
        <taxon>metagenomes</taxon>
        <taxon>organismal metagenomes</taxon>
    </lineage>
</organism>
<dbReference type="SUPFAM" id="SSF48208">
    <property type="entry name" value="Six-hairpin glycosidases"/>
    <property type="match status" value="1"/>
</dbReference>
<feature type="domain" description="Alpha fucosidase A-like C-terminal" evidence="1">
    <location>
        <begin position="23"/>
        <end position="91"/>
    </location>
</feature>
<dbReference type="InterPro" id="IPR054363">
    <property type="entry name" value="GH95_cat"/>
</dbReference>
<reference evidence="3" key="1">
    <citation type="journal article" date="2013" name="Environ. Microbiol.">
        <title>Microbiota from the distal guts of lean and obese adolescents exhibit partial functional redundancy besides clear differences in community structure.</title>
        <authorList>
            <person name="Ferrer M."/>
            <person name="Ruiz A."/>
            <person name="Lanza F."/>
            <person name="Haange S.B."/>
            <person name="Oberbach A."/>
            <person name="Till H."/>
            <person name="Bargiela R."/>
            <person name="Campoy C."/>
            <person name="Segura M.T."/>
            <person name="Richter M."/>
            <person name="von Bergen M."/>
            <person name="Seifert J."/>
            <person name="Suarez A."/>
        </authorList>
    </citation>
    <scope>NUCLEOTIDE SEQUENCE</scope>
</reference>
<gene>
    <name evidence="3" type="ORF">LEA_20839</name>
</gene>
<proteinExistence type="predicted"/>
<dbReference type="InterPro" id="IPR049053">
    <property type="entry name" value="AFCA-like_C"/>
</dbReference>
<dbReference type="EMBL" id="AJWY01014337">
    <property type="protein sequence ID" value="EKC44048.1"/>
    <property type="molecule type" value="Genomic_DNA"/>
</dbReference>
<accession>K1REP7</accession>
<dbReference type="PANTHER" id="PTHR31084:SF0">
    <property type="entry name" value="ALPHA-L-FUCOSIDASE 2"/>
    <property type="match status" value="1"/>
</dbReference>
<comment type="caution">
    <text evidence="3">The sequence shown here is derived from an EMBL/GenBank/DDBJ whole genome shotgun (WGS) entry which is preliminary data.</text>
</comment>
<dbReference type="Gene3D" id="2.60.40.1180">
    <property type="entry name" value="Golgi alpha-mannosidase II"/>
    <property type="match status" value="1"/>
</dbReference>
<dbReference type="GO" id="GO:0005975">
    <property type="term" value="P:carbohydrate metabolic process"/>
    <property type="evidence" value="ECO:0007669"/>
    <property type="project" value="InterPro"/>
</dbReference>
<dbReference type="Pfam" id="PF21307">
    <property type="entry name" value="Glyco_hydro_95_C"/>
    <property type="match status" value="1"/>
</dbReference>
<protein>
    <recommendedName>
        <fullName evidence="4">Glycoside hydrolase family 95 protein</fullName>
    </recommendedName>
</protein>
<evidence type="ECO:0008006" key="4">
    <source>
        <dbReference type="Google" id="ProtNLM"/>
    </source>
</evidence>
<dbReference type="AlphaFoldDB" id="K1REP7"/>
<evidence type="ECO:0000313" key="3">
    <source>
        <dbReference type="EMBL" id="EKC44048.1"/>
    </source>
</evidence>
<dbReference type="PANTHER" id="PTHR31084">
    <property type="entry name" value="ALPHA-L-FUCOSIDASE 2"/>
    <property type="match status" value="1"/>
</dbReference>
<dbReference type="InterPro" id="IPR008928">
    <property type="entry name" value="6-hairpin_glycosidase_sf"/>
</dbReference>
<feature type="domain" description="Glycosyl hydrolase family 95 catalytic" evidence="2">
    <location>
        <begin position="1"/>
        <end position="21"/>
    </location>
</feature>
<evidence type="ECO:0000259" key="2">
    <source>
        <dbReference type="Pfam" id="PF22124"/>
    </source>
</evidence>
<name>K1REP7_9ZZZZ</name>
<dbReference type="Pfam" id="PF22124">
    <property type="entry name" value="Glyco_hydro_95_cat"/>
    <property type="match status" value="1"/>
</dbReference>
<dbReference type="InterPro" id="IPR013780">
    <property type="entry name" value="Glyco_hydro_b"/>
</dbReference>